<accession>A0A2T2NFY1</accession>
<gene>
    <name evidence="4" type="ORF">BS50DRAFT_71254</name>
</gene>
<dbReference type="InterPro" id="IPR003337">
    <property type="entry name" value="Trehalose_PPase"/>
</dbReference>
<dbReference type="Pfam" id="PF00982">
    <property type="entry name" value="Glyco_transf_20"/>
    <property type="match status" value="1"/>
</dbReference>
<dbReference type="Gene3D" id="3.40.50.1000">
    <property type="entry name" value="HAD superfamily/HAD-like"/>
    <property type="match status" value="1"/>
</dbReference>
<dbReference type="InterPro" id="IPR006379">
    <property type="entry name" value="HAD-SF_hydro_IIB"/>
</dbReference>
<dbReference type="PANTHER" id="PTHR10788:SF123">
    <property type="entry name" value="TREHALOSE-PHOSPHATASE"/>
    <property type="match status" value="1"/>
</dbReference>
<dbReference type="FunFam" id="3.40.50.2000:FF:000131">
    <property type="entry name" value="Trehalose-6-phosphate phosphatase"/>
    <property type="match status" value="1"/>
</dbReference>
<dbReference type="FunFam" id="3.40.50.1000:FF:000617">
    <property type="match status" value="1"/>
</dbReference>
<dbReference type="GO" id="GO:0031505">
    <property type="term" value="P:fungal-type cell wall organization"/>
    <property type="evidence" value="ECO:0007669"/>
    <property type="project" value="TreeGrafter"/>
</dbReference>
<organism evidence="4 5">
    <name type="scientific">Corynespora cassiicola Philippines</name>
    <dbReference type="NCBI Taxonomy" id="1448308"/>
    <lineage>
        <taxon>Eukaryota</taxon>
        <taxon>Fungi</taxon>
        <taxon>Dikarya</taxon>
        <taxon>Ascomycota</taxon>
        <taxon>Pezizomycotina</taxon>
        <taxon>Dothideomycetes</taxon>
        <taxon>Pleosporomycetidae</taxon>
        <taxon>Pleosporales</taxon>
        <taxon>Corynesporascaceae</taxon>
        <taxon>Corynespora</taxon>
    </lineage>
</organism>
<dbReference type="NCBIfam" id="TIGR00685">
    <property type="entry name" value="T6PP"/>
    <property type="match status" value="1"/>
</dbReference>
<dbReference type="GO" id="GO:0004805">
    <property type="term" value="F:trehalose-phosphatase activity"/>
    <property type="evidence" value="ECO:0007669"/>
    <property type="project" value="TreeGrafter"/>
</dbReference>
<dbReference type="CDD" id="cd03788">
    <property type="entry name" value="GT20_TPS"/>
    <property type="match status" value="1"/>
</dbReference>
<dbReference type="GO" id="GO:0005829">
    <property type="term" value="C:cytosol"/>
    <property type="evidence" value="ECO:0007669"/>
    <property type="project" value="TreeGrafter"/>
</dbReference>
<proteinExistence type="inferred from homology"/>
<evidence type="ECO:0000256" key="3">
    <source>
        <dbReference type="SAM" id="MobiDB-lite"/>
    </source>
</evidence>
<dbReference type="InterPro" id="IPR036412">
    <property type="entry name" value="HAD-like_sf"/>
</dbReference>
<dbReference type="AlphaFoldDB" id="A0A2T2NFY1"/>
<comment type="similarity">
    <text evidence="1">In the N-terminal section; belongs to the glycosyltransferase 20 family.</text>
</comment>
<reference evidence="4 5" key="1">
    <citation type="journal article" date="2018" name="Front. Microbiol.">
        <title>Genome-Wide Analysis of Corynespora cassiicola Leaf Fall Disease Putative Effectors.</title>
        <authorList>
            <person name="Lopez D."/>
            <person name="Ribeiro S."/>
            <person name="Label P."/>
            <person name="Fumanal B."/>
            <person name="Venisse J.S."/>
            <person name="Kohler A."/>
            <person name="de Oliveira R.R."/>
            <person name="Labutti K."/>
            <person name="Lipzen A."/>
            <person name="Lail K."/>
            <person name="Bauer D."/>
            <person name="Ohm R.A."/>
            <person name="Barry K.W."/>
            <person name="Spatafora J."/>
            <person name="Grigoriev I.V."/>
            <person name="Martin F.M."/>
            <person name="Pujade-Renaud V."/>
        </authorList>
    </citation>
    <scope>NUCLEOTIDE SEQUENCE [LARGE SCALE GENOMIC DNA]</scope>
    <source>
        <strain evidence="4 5">Philippines</strain>
    </source>
</reference>
<protein>
    <submittedName>
        <fullName evidence="4">Uncharacterized protein</fullName>
    </submittedName>
</protein>
<dbReference type="OrthoDB" id="755951at2759"/>
<dbReference type="EMBL" id="KZ678138">
    <property type="protein sequence ID" value="PSN64344.1"/>
    <property type="molecule type" value="Genomic_DNA"/>
</dbReference>
<dbReference type="NCBIfam" id="TIGR01484">
    <property type="entry name" value="HAD-SF-IIB"/>
    <property type="match status" value="1"/>
</dbReference>
<comment type="similarity">
    <text evidence="2">In the C-terminal section; belongs to the trehalose phosphatase family.</text>
</comment>
<dbReference type="GO" id="GO:0034605">
    <property type="term" value="P:cellular response to heat"/>
    <property type="evidence" value="ECO:0007669"/>
    <property type="project" value="TreeGrafter"/>
</dbReference>
<dbReference type="Proteomes" id="UP000240883">
    <property type="component" value="Unassembled WGS sequence"/>
</dbReference>
<dbReference type="Gene3D" id="3.40.50.2000">
    <property type="entry name" value="Glycogen Phosphorylase B"/>
    <property type="match status" value="2"/>
</dbReference>
<dbReference type="GO" id="GO:0003825">
    <property type="term" value="F:alpha,alpha-trehalose-phosphate synthase (UDP-forming) activity"/>
    <property type="evidence" value="ECO:0007669"/>
    <property type="project" value="TreeGrafter"/>
</dbReference>
<dbReference type="SUPFAM" id="SSF53756">
    <property type="entry name" value="UDP-Glycosyltransferase/glycogen phosphorylase"/>
    <property type="match status" value="1"/>
</dbReference>
<feature type="region of interest" description="Disordered" evidence="3">
    <location>
        <begin position="216"/>
        <end position="236"/>
    </location>
</feature>
<feature type="region of interest" description="Disordered" evidence="3">
    <location>
        <begin position="1"/>
        <end position="94"/>
    </location>
</feature>
<evidence type="ECO:0000256" key="1">
    <source>
        <dbReference type="ARBA" id="ARBA00005409"/>
    </source>
</evidence>
<dbReference type="GO" id="GO:0005992">
    <property type="term" value="P:trehalose biosynthetic process"/>
    <property type="evidence" value="ECO:0007669"/>
    <property type="project" value="InterPro"/>
</dbReference>
<dbReference type="FunFam" id="3.40.50.2000:FF:000036">
    <property type="entry name" value="Alpha,alpha-trehalose-phosphate synthase subunit Tps2"/>
    <property type="match status" value="1"/>
</dbReference>
<sequence length="804" mass="89984">MTPPTRPGQGVPEPVETATHPALHPSVTSVPVTPGIHLAGHSAYIDPDERPQDTGLPFDPDTVTPGPQWSANSYFEPQQQGRSSSPTEAAAGARTGEELLRRLSTVADPAFKRDLADTDPRAAHPSLNLSGRVISATFAVPYNIEHSPGNDWHLNSRRGTSALFDSLSYLASAASPWNHTLVGWTGEIKEKSGENTVKNGLQQPINKAAAPIPVDGKTPLLQPPQQPEGIRVDRPDRDRLEKQLERDHGGRIVPVWLVDEIDEKEGAYILKDQARWRKYAEHELYTLFHYKQNEPADGRAARKSWADYYRMNKEFADRILEIYKPGDIIVIHDFYLLLLPSLIRQRLPNAYIGFFLHVPFPSSEFYRCLSRRKEILEGVLGANMIGFQSYSYSRHFSSCCTRILGFDSSSAGVDAYGAHVAVDVFPIGINASSTQKQAFGDPVIDEKIKGLRQIYAGKKIIVGRDRLDSVRGVAQKLQAFEIFLEKYPEWRDKVVLIQVTSPSSVHVEKGDDGENKIVNKISDLVAKINGTYGSLSFAPVHHFPQYLCKEEYFALLRIADVGLITSVRDGMNTTSLEYVVCQKDNQGPLILSEFSGTAGSLGGAIHINPWDLSGVAESINEALNMPEEQRQEAHDKLYQHVLSNNVQAWTNNFLKRLMTNLSSFDHAFATPALDRAKLLYQYRQAKKRLFMFDYDGTLTPIVKDPQAAIPSDRVIRTLKTLAADPANSVWIISGRDQAFLDEWMGHISELGLSAEHGSFMRHPRSEEWENLTEKTDMSWQSEVMDVFQHYTERTQGKSRAGIVR</sequence>
<dbReference type="GO" id="GO:0005946">
    <property type="term" value="C:alpha,alpha-trehalose-phosphate synthase complex (UDP-forming)"/>
    <property type="evidence" value="ECO:0007669"/>
    <property type="project" value="TreeGrafter"/>
</dbReference>
<name>A0A2T2NFY1_CORCC</name>
<keyword evidence="5" id="KW-1185">Reference proteome</keyword>
<dbReference type="Pfam" id="PF02358">
    <property type="entry name" value="Trehalose_PPase"/>
    <property type="match status" value="1"/>
</dbReference>
<dbReference type="PANTHER" id="PTHR10788">
    <property type="entry name" value="TREHALOSE-6-PHOSPHATE SYNTHASE"/>
    <property type="match status" value="1"/>
</dbReference>
<dbReference type="STRING" id="1448308.A0A2T2NFY1"/>
<evidence type="ECO:0000313" key="5">
    <source>
        <dbReference type="Proteomes" id="UP000240883"/>
    </source>
</evidence>
<dbReference type="SUPFAM" id="SSF56784">
    <property type="entry name" value="HAD-like"/>
    <property type="match status" value="1"/>
</dbReference>
<feature type="compositionally biased region" description="Polar residues" evidence="3">
    <location>
        <begin position="65"/>
        <end position="86"/>
    </location>
</feature>
<evidence type="ECO:0000256" key="2">
    <source>
        <dbReference type="ARBA" id="ARBA00006330"/>
    </source>
</evidence>
<dbReference type="InterPro" id="IPR023214">
    <property type="entry name" value="HAD_sf"/>
</dbReference>
<evidence type="ECO:0000313" key="4">
    <source>
        <dbReference type="EMBL" id="PSN64344.1"/>
    </source>
</evidence>
<dbReference type="InterPro" id="IPR001830">
    <property type="entry name" value="Glyco_trans_20"/>
</dbReference>